<feature type="transmembrane region" description="Helical" evidence="1">
    <location>
        <begin position="44"/>
        <end position="62"/>
    </location>
</feature>
<gene>
    <name evidence="2" type="ORF">METZ01_LOCUS304396</name>
</gene>
<dbReference type="AlphaFoldDB" id="A0A382MVM4"/>
<keyword evidence="1" id="KW-1133">Transmembrane helix</keyword>
<reference evidence="2" key="1">
    <citation type="submission" date="2018-05" db="EMBL/GenBank/DDBJ databases">
        <authorList>
            <person name="Lanie J.A."/>
            <person name="Ng W.-L."/>
            <person name="Kazmierczak K.M."/>
            <person name="Andrzejewski T.M."/>
            <person name="Davidsen T.M."/>
            <person name="Wayne K.J."/>
            <person name="Tettelin H."/>
            <person name="Glass J.I."/>
            <person name="Rusch D."/>
            <person name="Podicherti R."/>
            <person name="Tsui H.-C.T."/>
            <person name="Winkler M.E."/>
        </authorList>
    </citation>
    <scope>NUCLEOTIDE SEQUENCE</scope>
</reference>
<name>A0A382MVM4_9ZZZZ</name>
<keyword evidence="1" id="KW-0812">Transmembrane</keyword>
<proteinExistence type="predicted"/>
<dbReference type="InterPro" id="IPR002994">
    <property type="entry name" value="Surf1/Shy1"/>
</dbReference>
<dbReference type="GO" id="GO:0016020">
    <property type="term" value="C:membrane"/>
    <property type="evidence" value="ECO:0007669"/>
    <property type="project" value="InterPro"/>
</dbReference>
<accession>A0A382MVM4</accession>
<dbReference type="PROSITE" id="PS50895">
    <property type="entry name" value="SURF1"/>
    <property type="match status" value="1"/>
</dbReference>
<sequence>MLNLEDLVTCSIRAVILADDQLNPKGLPICGLVESKFCNEHPQYAIVWFSFAAVVAANFSLAHRRKE</sequence>
<protein>
    <submittedName>
        <fullName evidence="2">Uncharacterized protein</fullName>
    </submittedName>
</protein>
<evidence type="ECO:0000256" key="1">
    <source>
        <dbReference type="SAM" id="Phobius"/>
    </source>
</evidence>
<dbReference type="EMBL" id="UINC01095447">
    <property type="protein sequence ID" value="SVC51542.1"/>
    <property type="molecule type" value="Genomic_DNA"/>
</dbReference>
<organism evidence="2">
    <name type="scientific">marine metagenome</name>
    <dbReference type="NCBI Taxonomy" id="408172"/>
    <lineage>
        <taxon>unclassified sequences</taxon>
        <taxon>metagenomes</taxon>
        <taxon>ecological metagenomes</taxon>
    </lineage>
</organism>
<evidence type="ECO:0000313" key="2">
    <source>
        <dbReference type="EMBL" id="SVC51542.1"/>
    </source>
</evidence>
<keyword evidence="1" id="KW-0472">Membrane</keyword>